<sequence length="110" mass="12568">MTAYALAQVHSVEPGPDITEYLHRIDATLDPFGGRFLVHRAEFEVLEGSWGPSGVILIEFPSYRQARDWYDSPVYREILELRTRHMVADVVLVEGVPAGYRAEQRFQAPH</sequence>
<dbReference type="RefSeq" id="WP_035870232.1">
    <property type="nucleotide sequence ID" value="NZ_KK853997.1"/>
</dbReference>
<dbReference type="OrthoDB" id="9806380at2"/>
<dbReference type="InterPro" id="IPR011008">
    <property type="entry name" value="Dimeric_a/b-barrel"/>
</dbReference>
<dbReference type="HOGENOM" id="CLU_145407_0_0_11"/>
<feature type="domain" description="DUF1330" evidence="1">
    <location>
        <begin position="2"/>
        <end position="96"/>
    </location>
</feature>
<dbReference type="PANTHER" id="PTHR41521:SF4">
    <property type="entry name" value="BLR0684 PROTEIN"/>
    <property type="match status" value="1"/>
</dbReference>
<dbReference type="Pfam" id="PF07045">
    <property type="entry name" value="DUF1330"/>
    <property type="match status" value="1"/>
</dbReference>
<dbReference type="PATRIC" id="fig|1348663.4.peg.7350"/>
<comment type="caution">
    <text evidence="2">The sequence shown here is derived from an EMBL/GenBank/DDBJ whole genome shotgun (WGS) entry which is preliminary data.</text>
</comment>
<organism evidence="2 3">
    <name type="scientific">Kitasatospora cheerisanensis KCTC 2395</name>
    <dbReference type="NCBI Taxonomy" id="1348663"/>
    <lineage>
        <taxon>Bacteria</taxon>
        <taxon>Bacillati</taxon>
        <taxon>Actinomycetota</taxon>
        <taxon>Actinomycetes</taxon>
        <taxon>Kitasatosporales</taxon>
        <taxon>Streptomycetaceae</taxon>
        <taxon>Kitasatospora</taxon>
    </lineage>
</organism>
<name>A0A066YHL4_9ACTN</name>
<gene>
    <name evidence="2" type="ORF">KCH_75980</name>
</gene>
<reference evidence="2 3" key="1">
    <citation type="submission" date="2014-05" db="EMBL/GenBank/DDBJ databases">
        <title>Draft Genome Sequence of Kitasatospora cheerisanensis KCTC 2395.</title>
        <authorList>
            <person name="Nam D.H."/>
        </authorList>
    </citation>
    <scope>NUCLEOTIDE SEQUENCE [LARGE SCALE GENOMIC DNA]</scope>
    <source>
        <strain evidence="2 3">KCTC 2395</strain>
    </source>
</reference>
<dbReference type="SUPFAM" id="SSF54909">
    <property type="entry name" value="Dimeric alpha+beta barrel"/>
    <property type="match status" value="1"/>
</dbReference>
<dbReference type="eggNOG" id="COG5470">
    <property type="taxonomic scope" value="Bacteria"/>
</dbReference>
<dbReference type="Gene3D" id="3.30.70.100">
    <property type="match status" value="1"/>
</dbReference>
<dbReference type="EMBL" id="JNBY01000168">
    <property type="protein sequence ID" value="KDN80622.1"/>
    <property type="molecule type" value="Genomic_DNA"/>
</dbReference>
<protein>
    <recommendedName>
        <fullName evidence="1">DUF1330 domain-containing protein</fullName>
    </recommendedName>
</protein>
<dbReference type="Proteomes" id="UP000027178">
    <property type="component" value="Unassembled WGS sequence"/>
</dbReference>
<dbReference type="AlphaFoldDB" id="A0A066YHL4"/>
<accession>A0A066YHL4</accession>
<evidence type="ECO:0000313" key="2">
    <source>
        <dbReference type="EMBL" id="KDN80622.1"/>
    </source>
</evidence>
<dbReference type="PANTHER" id="PTHR41521">
    <property type="match status" value="1"/>
</dbReference>
<proteinExistence type="predicted"/>
<evidence type="ECO:0000313" key="3">
    <source>
        <dbReference type="Proteomes" id="UP000027178"/>
    </source>
</evidence>
<keyword evidence="3" id="KW-1185">Reference proteome</keyword>
<dbReference type="InterPro" id="IPR010753">
    <property type="entry name" value="DUF1330"/>
</dbReference>
<evidence type="ECO:0000259" key="1">
    <source>
        <dbReference type="Pfam" id="PF07045"/>
    </source>
</evidence>